<feature type="signal peptide" evidence="1">
    <location>
        <begin position="1"/>
        <end position="17"/>
    </location>
</feature>
<dbReference type="Pfam" id="PF07007">
    <property type="entry name" value="LprI"/>
    <property type="match status" value="1"/>
</dbReference>
<dbReference type="AlphaFoldDB" id="A0A0P1ISA0"/>
<dbReference type="PANTHER" id="PTHR39176">
    <property type="entry name" value="PERIPLASMIC PROTEIN-RELATED"/>
    <property type="match status" value="1"/>
</dbReference>
<dbReference type="Proteomes" id="UP000051184">
    <property type="component" value="Unassembled WGS sequence"/>
</dbReference>
<dbReference type="EMBL" id="CYUE01000020">
    <property type="protein sequence ID" value="CUK26434.1"/>
    <property type="molecule type" value="Genomic_DNA"/>
</dbReference>
<keyword evidence="4" id="KW-1185">Reference proteome</keyword>
<dbReference type="Gene3D" id="1.20.1270.180">
    <property type="match status" value="1"/>
</dbReference>
<evidence type="ECO:0000313" key="4">
    <source>
        <dbReference type="Proteomes" id="UP000051184"/>
    </source>
</evidence>
<organism evidence="3 4">
    <name type="scientific">Cognatishimia activa</name>
    <dbReference type="NCBI Taxonomy" id="1715691"/>
    <lineage>
        <taxon>Bacteria</taxon>
        <taxon>Pseudomonadati</taxon>
        <taxon>Pseudomonadota</taxon>
        <taxon>Alphaproteobacteria</taxon>
        <taxon>Rhodobacterales</taxon>
        <taxon>Paracoccaceae</taxon>
        <taxon>Cognatishimia</taxon>
    </lineage>
</organism>
<evidence type="ECO:0000259" key="2">
    <source>
        <dbReference type="Pfam" id="PF07007"/>
    </source>
</evidence>
<feature type="chain" id="PRO_5006065552" description="Lysozyme inhibitor LprI-like N-terminal domain-containing protein" evidence="1">
    <location>
        <begin position="18"/>
        <end position="130"/>
    </location>
</feature>
<evidence type="ECO:0000313" key="3">
    <source>
        <dbReference type="EMBL" id="CUK26434.1"/>
    </source>
</evidence>
<evidence type="ECO:0000256" key="1">
    <source>
        <dbReference type="SAM" id="SignalP"/>
    </source>
</evidence>
<accession>A0A0P1ISA0</accession>
<dbReference type="OrthoDB" id="7340239at2"/>
<proteinExistence type="predicted"/>
<gene>
    <name evidence="3" type="ORF">TA5114_02244</name>
</gene>
<dbReference type="RefSeq" id="WP_058315321.1">
    <property type="nucleotide sequence ID" value="NZ_CYTO01000009.1"/>
</dbReference>
<dbReference type="PANTHER" id="PTHR39176:SF1">
    <property type="entry name" value="PERIPLASMIC PROTEIN"/>
    <property type="match status" value="1"/>
</dbReference>
<sequence length="130" mass="14399">MRILTFLLALLAAPVVADDLDCSNAMTQQAMNQCAHASYELADEELNRAYKLAVAQAREMDEYLQDGEEPAVTLLRDAQRAWIAFRDKACEVDSLVVRGGSMQPLIYAGCLEQQTRARTESLLAFAKGML</sequence>
<protein>
    <recommendedName>
        <fullName evidence="2">Lysozyme inhibitor LprI-like N-terminal domain-containing protein</fullName>
    </recommendedName>
</protein>
<dbReference type="InterPro" id="IPR009739">
    <property type="entry name" value="LprI-like_N"/>
</dbReference>
<feature type="domain" description="Lysozyme inhibitor LprI-like N-terminal" evidence="2">
    <location>
        <begin position="22"/>
        <end position="122"/>
    </location>
</feature>
<reference evidence="4" key="1">
    <citation type="submission" date="2015-09" db="EMBL/GenBank/DDBJ databases">
        <authorList>
            <person name="Rodrigo-Torres Lidia"/>
            <person name="Arahal R.David."/>
        </authorList>
    </citation>
    <scope>NUCLEOTIDE SEQUENCE [LARGE SCALE GENOMIC DNA]</scope>
    <source>
        <strain evidence="4">CECT 5114</strain>
    </source>
</reference>
<dbReference type="STRING" id="1715691.TA5113_01071"/>
<keyword evidence="1" id="KW-0732">Signal</keyword>
<name>A0A0P1ISA0_9RHOB</name>